<reference evidence="2 3" key="1">
    <citation type="submission" date="2016-12" db="EMBL/GenBank/DDBJ databases">
        <authorList>
            <person name="Song W.-J."/>
            <person name="Kurnit D.M."/>
        </authorList>
    </citation>
    <scope>NUCLEOTIDE SEQUENCE [LARGE SCALE GENOMIC DNA]</scope>
    <source>
        <strain evidence="2 3">DSM 30827</strain>
    </source>
</reference>
<dbReference type="AlphaFoldDB" id="A0A1Q2HYJ1"/>
<sequence precursor="true">MNMVTKRVLAVLTCVGLAGCSGSQEDSVEPSMTPKDAPASSDTSDTPTASETPEETTETEPSYETVSPEPFKIPGSESHIAILTPLAGVNYFCLLSDANISCDATAPADVPNLEDMPGRPWGPFTGRPTSVIFAPDGEIIWGIVEGVPFENPDTPLQPGQRVEFNGAWCQVPDDASIQCGFGNDSFTVAGPHRTFSQP</sequence>
<accession>A0A1Q2HYJ1</accession>
<dbReference type="KEGG" id="cgv:CGLAU_09805"/>
<keyword evidence="3" id="KW-1185">Reference proteome</keyword>
<gene>
    <name evidence="2" type="ORF">CGLAU_09805</name>
</gene>
<evidence type="ECO:0008006" key="4">
    <source>
        <dbReference type="Google" id="ProtNLM"/>
    </source>
</evidence>
<feature type="compositionally biased region" description="Low complexity" evidence="1">
    <location>
        <begin position="59"/>
        <end position="70"/>
    </location>
</feature>
<organism evidence="2 3">
    <name type="scientific">Corynebacterium glaucum</name>
    <dbReference type="NCBI Taxonomy" id="187491"/>
    <lineage>
        <taxon>Bacteria</taxon>
        <taxon>Bacillati</taxon>
        <taxon>Actinomycetota</taxon>
        <taxon>Actinomycetes</taxon>
        <taxon>Mycobacteriales</taxon>
        <taxon>Corynebacteriaceae</taxon>
        <taxon>Corynebacterium</taxon>
    </lineage>
</organism>
<dbReference type="EMBL" id="CP019688">
    <property type="protein sequence ID" value="AQQ15912.1"/>
    <property type="molecule type" value="Genomic_DNA"/>
</dbReference>
<dbReference type="OrthoDB" id="4411665at2"/>
<dbReference type="Proteomes" id="UP000217209">
    <property type="component" value="Chromosome"/>
</dbReference>
<dbReference type="PROSITE" id="PS51257">
    <property type="entry name" value="PROKAR_LIPOPROTEIN"/>
    <property type="match status" value="1"/>
</dbReference>
<proteinExistence type="predicted"/>
<name>A0A1Q2HYJ1_9CORY</name>
<dbReference type="RefSeq" id="WP_095660535.1">
    <property type="nucleotide sequence ID" value="NZ_CP019688.1"/>
</dbReference>
<evidence type="ECO:0000256" key="1">
    <source>
        <dbReference type="SAM" id="MobiDB-lite"/>
    </source>
</evidence>
<feature type="compositionally biased region" description="Low complexity" evidence="1">
    <location>
        <begin position="36"/>
        <end position="51"/>
    </location>
</feature>
<feature type="region of interest" description="Disordered" evidence="1">
    <location>
        <begin position="20"/>
        <end position="71"/>
    </location>
</feature>
<protein>
    <recommendedName>
        <fullName evidence="4">Lipoprotein</fullName>
    </recommendedName>
</protein>
<evidence type="ECO:0000313" key="3">
    <source>
        <dbReference type="Proteomes" id="UP000217209"/>
    </source>
</evidence>
<evidence type="ECO:0000313" key="2">
    <source>
        <dbReference type="EMBL" id="AQQ15912.1"/>
    </source>
</evidence>